<evidence type="ECO:0000256" key="5">
    <source>
        <dbReference type="PROSITE-ProRule" id="PRU00309"/>
    </source>
</evidence>
<evidence type="ECO:0000259" key="7">
    <source>
        <dbReference type="PROSITE" id="PS50950"/>
    </source>
</evidence>
<protein>
    <recommendedName>
        <fullName evidence="7">THAP-type domain-containing protein</fullName>
    </recommendedName>
</protein>
<feature type="compositionally biased region" description="Acidic residues" evidence="6">
    <location>
        <begin position="321"/>
        <end position="340"/>
    </location>
</feature>
<evidence type="ECO:0000256" key="3">
    <source>
        <dbReference type="ARBA" id="ARBA00022833"/>
    </source>
</evidence>
<feature type="compositionally biased region" description="Basic and acidic residues" evidence="6">
    <location>
        <begin position="164"/>
        <end position="179"/>
    </location>
</feature>
<dbReference type="PROSITE" id="PS50950">
    <property type="entry name" value="ZF_THAP"/>
    <property type="match status" value="1"/>
</dbReference>
<reference evidence="8 9" key="1">
    <citation type="submission" date="2022-05" db="EMBL/GenBank/DDBJ databases">
        <authorList>
            <consortium name="Genoscope - CEA"/>
            <person name="William W."/>
        </authorList>
    </citation>
    <scope>NUCLEOTIDE SEQUENCE [LARGE SCALE GENOMIC DNA]</scope>
</reference>
<keyword evidence="3" id="KW-0862">Zinc</keyword>
<feature type="domain" description="THAP-type" evidence="7">
    <location>
        <begin position="19"/>
        <end position="106"/>
    </location>
</feature>
<comment type="caution">
    <text evidence="8">The sequence shown here is derived from an EMBL/GenBank/DDBJ whole genome shotgun (WGS) entry which is preliminary data.</text>
</comment>
<evidence type="ECO:0000256" key="1">
    <source>
        <dbReference type="ARBA" id="ARBA00022723"/>
    </source>
</evidence>
<dbReference type="SMART" id="SM00980">
    <property type="entry name" value="THAP"/>
    <property type="match status" value="1"/>
</dbReference>
<feature type="compositionally biased region" description="Polar residues" evidence="6">
    <location>
        <begin position="184"/>
        <end position="198"/>
    </location>
</feature>
<evidence type="ECO:0000313" key="8">
    <source>
        <dbReference type="EMBL" id="CAH3168226.1"/>
    </source>
</evidence>
<keyword evidence="1" id="KW-0479">Metal-binding</keyword>
<keyword evidence="2 5" id="KW-0863">Zinc-finger</keyword>
<evidence type="ECO:0000313" key="9">
    <source>
        <dbReference type="Proteomes" id="UP001159405"/>
    </source>
</evidence>
<dbReference type="EMBL" id="CALNXK010000144">
    <property type="protein sequence ID" value="CAH3168226.1"/>
    <property type="molecule type" value="Genomic_DNA"/>
</dbReference>
<proteinExistence type="predicted"/>
<feature type="compositionally biased region" description="Basic and acidic residues" evidence="6">
    <location>
        <begin position="1"/>
        <end position="10"/>
    </location>
</feature>
<accession>A0ABN8QSS3</accession>
<feature type="compositionally biased region" description="Polar residues" evidence="6">
    <location>
        <begin position="254"/>
        <end position="270"/>
    </location>
</feature>
<feature type="region of interest" description="Disordered" evidence="6">
    <location>
        <begin position="1"/>
        <end position="20"/>
    </location>
</feature>
<keyword evidence="4 5" id="KW-0238">DNA-binding</keyword>
<feature type="region of interest" description="Disordered" evidence="6">
    <location>
        <begin position="321"/>
        <end position="353"/>
    </location>
</feature>
<dbReference type="SUPFAM" id="SSF57716">
    <property type="entry name" value="Glucocorticoid receptor-like (DNA-binding domain)"/>
    <property type="match status" value="1"/>
</dbReference>
<dbReference type="SMART" id="SM00692">
    <property type="entry name" value="DM3"/>
    <property type="match status" value="1"/>
</dbReference>
<feature type="region of interest" description="Disordered" evidence="6">
    <location>
        <begin position="107"/>
        <end position="270"/>
    </location>
</feature>
<dbReference type="InterPro" id="IPR006612">
    <property type="entry name" value="THAP_Znf"/>
</dbReference>
<feature type="compositionally biased region" description="Polar residues" evidence="6">
    <location>
        <begin position="205"/>
        <end position="215"/>
    </location>
</feature>
<sequence length="851" mass="95858">MENSSKDKKTATGPKKKREPGKRCAVMFCNNTNKDGVSLHQFPTDEPFRRQWIAFVLAKRTDDWTPGSGNICSCHFTPDCYEGMGAKLAGFAKKAYLKKTAIPTIQANPTPEQIQEARSLKRKRPSAATRSDSKRQVQLKGDITPKSRPKKSSRALSKLTAHRLVADYRKTREKEKTTDKVPGPSTSDNRQPPSNNQPEVPETTDLAQPSTSACGDTSCLETGAGQEERSQAREFQTANKGTQKGLRRPICRSKGTQISPKSNTTVENGSQCNIAELPPLKLLSTLRKEAENETDYTLTPELPASFEEELFEDLDVDDEEYNPYLTSDEDDDEGGSEDEKESGKSKRSIGETQKLKPHEERKFIVFETNLLSLFACCPICAGHAEAKISKEIGTMIQVHYHCTEENCQFSNVWCSQPFSNGKMPVGNLSLSSSILLTGNSAAKTLRMFNIVNVACISESTYYRHIKSYVNPTIIQQWKSHQQQLFNTLSSQDNGLVLAGDGRCDSPGYSAKFGSYTLLEQQKNRVLDFQLVQSNEVRNSSWMEHEGLKRAIQVVSNARLHIAEIITDRHKQNTAWIRTNLPDSRHYFDIWHVSKGLCKKIDKLAKKKECEDVGEWRQSVSNHMYWCAATTPDGNGHMMQEKWKILPLHIQNIHVNQSSELYKECGHGELEGEARDRLWLQPGSTAAVKLEELVTKPQLLKDISQLSPKYQTSALEAKHSLDLHFVPKHTAFSYWGMYTRLCLSALHYNENADRMQAVTVDGRPRYAIRFPKAKHGGYSVREVKTKATYGYCSSTITKVFAGYEDNSRALKTYMLNLQVNTPPPLAASIERPNREEAINSFISRYNRSSLVN</sequence>
<feature type="compositionally biased region" description="Polar residues" evidence="6">
    <location>
        <begin position="233"/>
        <end position="242"/>
    </location>
</feature>
<dbReference type="Pfam" id="PF05485">
    <property type="entry name" value="THAP"/>
    <property type="match status" value="1"/>
</dbReference>
<name>A0ABN8QSS3_9CNID</name>
<keyword evidence="9" id="KW-1185">Reference proteome</keyword>
<dbReference type="PANTHER" id="PTHR31751">
    <property type="entry name" value="SI:CH211-108C17.2-RELATED-RELATED"/>
    <property type="match status" value="1"/>
</dbReference>
<evidence type="ECO:0000256" key="4">
    <source>
        <dbReference type="ARBA" id="ARBA00023125"/>
    </source>
</evidence>
<evidence type="ECO:0000256" key="6">
    <source>
        <dbReference type="SAM" id="MobiDB-lite"/>
    </source>
</evidence>
<gene>
    <name evidence="8" type="ORF">PLOB_00009168</name>
</gene>
<dbReference type="Proteomes" id="UP001159405">
    <property type="component" value="Unassembled WGS sequence"/>
</dbReference>
<dbReference type="PANTHER" id="PTHR31751:SF42">
    <property type="entry name" value="PROTEIN CBG10204"/>
    <property type="match status" value="1"/>
</dbReference>
<evidence type="ECO:0000256" key="2">
    <source>
        <dbReference type="ARBA" id="ARBA00022771"/>
    </source>
</evidence>
<organism evidence="8 9">
    <name type="scientific">Porites lobata</name>
    <dbReference type="NCBI Taxonomy" id="104759"/>
    <lineage>
        <taxon>Eukaryota</taxon>
        <taxon>Metazoa</taxon>
        <taxon>Cnidaria</taxon>
        <taxon>Anthozoa</taxon>
        <taxon>Hexacorallia</taxon>
        <taxon>Scleractinia</taxon>
        <taxon>Fungiina</taxon>
        <taxon>Poritidae</taxon>
        <taxon>Porites</taxon>
    </lineage>
</organism>